<dbReference type="Proteomes" id="UP000186922">
    <property type="component" value="Unassembled WGS sequence"/>
</dbReference>
<evidence type="ECO:0000313" key="3">
    <source>
        <dbReference type="Proteomes" id="UP000186922"/>
    </source>
</evidence>
<gene>
    <name evidence="2" type="primary">RvY_00092-1</name>
    <name evidence="2" type="synonym">RvY_00092.1</name>
    <name evidence="2" type="ORF">RvY_00092</name>
</gene>
<dbReference type="AlphaFoldDB" id="A0A1D1UBH8"/>
<name>A0A1D1UBH8_RAMVA</name>
<keyword evidence="1" id="KW-0175">Coiled coil</keyword>
<evidence type="ECO:0000256" key="1">
    <source>
        <dbReference type="SAM" id="Coils"/>
    </source>
</evidence>
<protein>
    <submittedName>
        <fullName evidence="2">Uncharacterized protein</fullName>
    </submittedName>
</protein>
<comment type="caution">
    <text evidence="2">The sequence shown here is derived from an EMBL/GenBank/DDBJ whole genome shotgun (WGS) entry which is preliminary data.</text>
</comment>
<sequence length="194" mass="22081">MTKILDAKLYDKAKRIQNLGHLNDPVTDGNQQVIKISDEIDYMVEKLSDLDALKQSKNKLTEEAATLQLQLDSLKSEDTWSKIRTDLDVAETLLKQTKEEHQGHLNNLDHRRTQLTDLYERLRDGQKEKEQVAQKIGENKMAIVEAFQESRDAHAAGLGIKDKDQENITYEFVHMVVSVNTTTAANSLGDYADR</sequence>
<keyword evidence="3" id="KW-1185">Reference proteome</keyword>
<feature type="coiled-coil region" evidence="1">
    <location>
        <begin position="43"/>
        <end position="77"/>
    </location>
</feature>
<dbReference type="EMBL" id="BDGG01000001">
    <property type="protein sequence ID" value="GAU87209.1"/>
    <property type="molecule type" value="Genomic_DNA"/>
</dbReference>
<organism evidence="2 3">
    <name type="scientific">Ramazzottius varieornatus</name>
    <name type="common">Water bear</name>
    <name type="synonym">Tardigrade</name>
    <dbReference type="NCBI Taxonomy" id="947166"/>
    <lineage>
        <taxon>Eukaryota</taxon>
        <taxon>Metazoa</taxon>
        <taxon>Ecdysozoa</taxon>
        <taxon>Tardigrada</taxon>
        <taxon>Eutardigrada</taxon>
        <taxon>Parachela</taxon>
        <taxon>Hypsibioidea</taxon>
        <taxon>Ramazzottiidae</taxon>
        <taxon>Ramazzottius</taxon>
    </lineage>
</organism>
<reference evidence="2 3" key="1">
    <citation type="journal article" date="2016" name="Nat. Commun.">
        <title>Extremotolerant tardigrade genome and improved radiotolerance of human cultured cells by tardigrade-unique protein.</title>
        <authorList>
            <person name="Hashimoto T."/>
            <person name="Horikawa D.D."/>
            <person name="Saito Y."/>
            <person name="Kuwahara H."/>
            <person name="Kozuka-Hata H."/>
            <person name="Shin-I T."/>
            <person name="Minakuchi Y."/>
            <person name="Ohishi K."/>
            <person name="Motoyama A."/>
            <person name="Aizu T."/>
            <person name="Enomoto A."/>
            <person name="Kondo K."/>
            <person name="Tanaka S."/>
            <person name="Hara Y."/>
            <person name="Koshikawa S."/>
            <person name="Sagara H."/>
            <person name="Miura T."/>
            <person name="Yokobori S."/>
            <person name="Miyagawa K."/>
            <person name="Suzuki Y."/>
            <person name="Kubo T."/>
            <person name="Oyama M."/>
            <person name="Kohara Y."/>
            <person name="Fujiyama A."/>
            <person name="Arakawa K."/>
            <person name="Katayama T."/>
            <person name="Toyoda A."/>
            <person name="Kunieda T."/>
        </authorList>
    </citation>
    <scope>NUCLEOTIDE SEQUENCE [LARGE SCALE GENOMIC DNA]</scope>
    <source>
        <strain evidence="2 3">YOKOZUNA-1</strain>
    </source>
</reference>
<evidence type="ECO:0000313" key="2">
    <source>
        <dbReference type="EMBL" id="GAU87209.1"/>
    </source>
</evidence>
<accession>A0A1D1UBH8</accession>
<proteinExistence type="predicted"/>